<dbReference type="InterPro" id="IPR008253">
    <property type="entry name" value="Marvel"/>
</dbReference>
<accession>A0AAE8N719</accession>
<evidence type="ECO:0000259" key="7">
    <source>
        <dbReference type="Pfam" id="PF01284"/>
    </source>
</evidence>
<comment type="caution">
    <text evidence="8">The sequence shown here is derived from an EMBL/GenBank/DDBJ whole genome shotgun (WGS) entry which is preliminary data.</text>
</comment>
<feature type="transmembrane region" description="Helical" evidence="6">
    <location>
        <begin position="70"/>
        <end position="91"/>
    </location>
</feature>
<evidence type="ECO:0000256" key="6">
    <source>
        <dbReference type="SAM" id="Phobius"/>
    </source>
</evidence>
<protein>
    <recommendedName>
        <fullName evidence="7">MARVEL domain-containing protein</fullName>
    </recommendedName>
</protein>
<feature type="transmembrane region" description="Helical" evidence="6">
    <location>
        <begin position="12"/>
        <end position="33"/>
    </location>
</feature>
<proteinExistence type="predicted"/>
<feature type="compositionally biased region" description="Polar residues" evidence="5">
    <location>
        <begin position="177"/>
        <end position="193"/>
    </location>
</feature>
<evidence type="ECO:0000256" key="2">
    <source>
        <dbReference type="ARBA" id="ARBA00022692"/>
    </source>
</evidence>
<comment type="subcellular location">
    <subcellularLocation>
        <location evidence="1">Membrane</location>
        <topology evidence="1">Multi-pass membrane protein</topology>
    </subcellularLocation>
</comment>
<evidence type="ECO:0000313" key="8">
    <source>
        <dbReference type="EMBL" id="SPO06025.1"/>
    </source>
</evidence>
<gene>
    <name evidence="8" type="ORF">DNG_08714</name>
</gene>
<dbReference type="PANTHER" id="PTHR39608:SF1">
    <property type="entry name" value="INTEGRAL MEMBRANE PROTEIN (AFU_ORTHOLOGUE AFUA_5G08640)"/>
    <property type="match status" value="1"/>
</dbReference>
<feature type="transmembrane region" description="Helical" evidence="6">
    <location>
        <begin position="45"/>
        <end position="63"/>
    </location>
</feature>
<name>A0AAE8N719_9PEZI</name>
<dbReference type="Proteomes" id="UP001187682">
    <property type="component" value="Unassembled WGS sequence"/>
</dbReference>
<keyword evidence="3 6" id="KW-1133">Transmembrane helix</keyword>
<dbReference type="Pfam" id="PF01284">
    <property type="entry name" value="MARVEL"/>
    <property type="match status" value="1"/>
</dbReference>
<feature type="region of interest" description="Disordered" evidence="5">
    <location>
        <begin position="172"/>
        <end position="193"/>
    </location>
</feature>
<dbReference type="AlphaFoldDB" id="A0AAE8N719"/>
<dbReference type="EMBL" id="ONZQ02000014">
    <property type="protein sequence ID" value="SPO06025.1"/>
    <property type="molecule type" value="Genomic_DNA"/>
</dbReference>
<dbReference type="PANTHER" id="PTHR39608">
    <property type="entry name" value="INTEGRAL MEMBRANE PROTEIN (AFU_ORTHOLOGUE AFUA_5G08640)"/>
    <property type="match status" value="1"/>
</dbReference>
<organism evidence="8 9">
    <name type="scientific">Cephalotrichum gorgonifer</name>
    <dbReference type="NCBI Taxonomy" id="2041049"/>
    <lineage>
        <taxon>Eukaryota</taxon>
        <taxon>Fungi</taxon>
        <taxon>Dikarya</taxon>
        <taxon>Ascomycota</taxon>
        <taxon>Pezizomycotina</taxon>
        <taxon>Sordariomycetes</taxon>
        <taxon>Hypocreomycetidae</taxon>
        <taxon>Microascales</taxon>
        <taxon>Microascaceae</taxon>
        <taxon>Cephalotrichum</taxon>
    </lineage>
</organism>
<evidence type="ECO:0000256" key="5">
    <source>
        <dbReference type="SAM" id="MobiDB-lite"/>
    </source>
</evidence>
<dbReference type="GO" id="GO:0016020">
    <property type="term" value="C:membrane"/>
    <property type="evidence" value="ECO:0007669"/>
    <property type="project" value="UniProtKB-SubCell"/>
</dbReference>
<sequence>MGGISRIISVLLRASALACSVIVAGLLGSYVHHVHKAGFGAGSRILYALSLSGISIFFALLLLAPLKFSFWAFPLDFAFFIMWIVAFSLLADLSPRCTRPWFTFSWRFAWGSRKCGIWRAALAFSFLAAMLWLASCLLGLYRTFRDRKESRTDNTGVGRNKRFSRDSAAQPMAESHVQGQPGQTTVPANNVAV</sequence>
<keyword evidence="4 6" id="KW-0472">Membrane</keyword>
<keyword evidence="2 6" id="KW-0812">Transmembrane</keyword>
<evidence type="ECO:0000313" key="9">
    <source>
        <dbReference type="Proteomes" id="UP001187682"/>
    </source>
</evidence>
<evidence type="ECO:0000256" key="3">
    <source>
        <dbReference type="ARBA" id="ARBA00022989"/>
    </source>
</evidence>
<reference evidence="8" key="1">
    <citation type="submission" date="2018-03" db="EMBL/GenBank/DDBJ databases">
        <authorList>
            <person name="Guldener U."/>
        </authorList>
    </citation>
    <scope>NUCLEOTIDE SEQUENCE</scope>
</reference>
<feature type="transmembrane region" description="Helical" evidence="6">
    <location>
        <begin position="117"/>
        <end position="141"/>
    </location>
</feature>
<feature type="domain" description="MARVEL" evidence="7">
    <location>
        <begin position="8"/>
        <end position="138"/>
    </location>
</feature>
<evidence type="ECO:0000256" key="1">
    <source>
        <dbReference type="ARBA" id="ARBA00004141"/>
    </source>
</evidence>
<evidence type="ECO:0000256" key="4">
    <source>
        <dbReference type="ARBA" id="ARBA00023136"/>
    </source>
</evidence>
<keyword evidence="9" id="KW-1185">Reference proteome</keyword>